<dbReference type="EMBL" id="JAEFCI010003993">
    <property type="protein sequence ID" value="KAG5461218.1"/>
    <property type="molecule type" value="Genomic_DNA"/>
</dbReference>
<accession>A0A8H7ZX83</accession>
<dbReference type="AlphaFoldDB" id="A0A8H7ZX83"/>
<evidence type="ECO:0000313" key="2">
    <source>
        <dbReference type="EMBL" id="KAG5461218.1"/>
    </source>
</evidence>
<feature type="compositionally biased region" description="Low complexity" evidence="1">
    <location>
        <begin position="208"/>
        <end position="223"/>
    </location>
</feature>
<keyword evidence="3" id="KW-1185">Reference proteome</keyword>
<organism evidence="2 3">
    <name type="scientific">Olpidium bornovanus</name>
    <dbReference type="NCBI Taxonomy" id="278681"/>
    <lineage>
        <taxon>Eukaryota</taxon>
        <taxon>Fungi</taxon>
        <taxon>Fungi incertae sedis</taxon>
        <taxon>Olpidiomycota</taxon>
        <taxon>Olpidiomycotina</taxon>
        <taxon>Olpidiomycetes</taxon>
        <taxon>Olpidiales</taxon>
        <taxon>Olpidiaceae</taxon>
        <taxon>Olpidium</taxon>
    </lineage>
</organism>
<reference evidence="2 3" key="1">
    <citation type="journal article" name="Sci. Rep.">
        <title>Genome-scale phylogenetic analyses confirm Olpidium as the closest living zoosporic fungus to the non-flagellated, terrestrial fungi.</title>
        <authorList>
            <person name="Chang Y."/>
            <person name="Rochon D."/>
            <person name="Sekimoto S."/>
            <person name="Wang Y."/>
            <person name="Chovatia M."/>
            <person name="Sandor L."/>
            <person name="Salamov A."/>
            <person name="Grigoriev I.V."/>
            <person name="Stajich J.E."/>
            <person name="Spatafora J.W."/>
        </authorList>
    </citation>
    <scope>NUCLEOTIDE SEQUENCE [LARGE SCALE GENOMIC DNA]</scope>
    <source>
        <strain evidence="2">S191</strain>
    </source>
</reference>
<feature type="region of interest" description="Disordered" evidence="1">
    <location>
        <begin position="207"/>
        <end position="280"/>
    </location>
</feature>
<proteinExistence type="predicted"/>
<evidence type="ECO:0000256" key="1">
    <source>
        <dbReference type="SAM" id="MobiDB-lite"/>
    </source>
</evidence>
<dbReference type="Proteomes" id="UP000673691">
    <property type="component" value="Unassembled WGS sequence"/>
</dbReference>
<comment type="caution">
    <text evidence="2">The sequence shown here is derived from an EMBL/GenBank/DDBJ whole genome shotgun (WGS) entry which is preliminary data.</text>
</comment>
<gene>
    <name evidence="2" type="ORF">BJ554DRAFT_6621</name>
</gene>
<name>A0A8H7ZX83_9FUNG</name>
<evidence type="ECO:0000313" key="3">
    <source>
        <dbReference type="Proteomes" id="UP000673691"/>
    </source>
</evidence>
<protein>
    <submittedName>
        <fullName evidence="2">Uncharacterized protein</fullName>
    </submittedName>
</protein>
<sequence>MWLPRAGDLPVVASDRVSDAAVQEAFIVANRKILPKLRRDVLRELHAARTRLVILADGEEIPGSQNDARLGPGVVATAEANVLCSDGDPGRGESSLIGQLGNEIGRVLEKDASFSKKLADLWASARRRRIYSDNDQITSPRSYWAESVKTYFDASIDAFRVHDRKTLHAQDPGMETLLTTVFPDEGYRYRCPRLDADGNLLGCRQTLQQQQQQQQRRQQQQQQAPATAASAPGRKNQPDQQQSPLRFPVDLQQKVTEPPAAPELGLRRRPAKENGPAPVEPHCKPNEIHCFLHDGHIYLLCDSNGQFRSHSGPPGTRCREIEGVVDFVSTAAVSSEYSLPQHLDSTHKRNAFTAKQNPVAWRPAGFGRGGCGGAFLLRCPRADGLAVGGTGGWEDLQRQLLFILCERGRNYCAGEEAEWQWNYNCNMQGFRLTARAHNGQHQRRSARSVCVRVRFGRGT</sequence>